<dbReference type="EMBL" id="BPLQ01006841">
    <property type="protein sequence ID" value="GIY25622.1"/>
    <property type="molecule type" value="Genomic_DNA"/>
</dbReference>
<sequence length="117" mass="13469">MIRKLQLDHFRIVQFKTRMSRWRWGGAFLITMATAAHLIRHAFPTAHFFPTHLLSPAPELFLPTSTQQKFSSLTNFAAPLLRTGVLESRWGRGMLCIIVLHSSLLLKFSPPFRFCDS</sequence>
<keyword evidence="3" id="KW-1185">Reference proteome</keyword>
<evidence type="ECO:0000313" key="3">
    <source>
        <dbReference type="Proteomes" id="UP001054837"/>
    </source>
</evidence>
<dbReference type="Proteomes" id="UP001054837">
    <property type="component" value="Unassembled WGS sequence"/>
</dbReference>
<evidence type="ECO:0000313" key="2">
    <source>
        <dbReference type="EMBL" id="GIY25622.1"/>
    </source>
</evidence>
<keyword evidence="1" id="KW-0812">Transmembrane</keyword>
<proteinExistence type="predicted"/>
<feature type="transmembrane region" description="Helical" evidence="1">
    <location>
        <begin position="21"/>
        <end position="39"/>
    </location>
</feature>
<gene>
    <name evidence="2" type="ORF">CDAR_263181</name>
</gene>
<keyword evidence="1" id="KW-1133">Transmembrane helix</keyword>
<protein>
    <submittedName>
        <fullName evidence="2">Uncharacterized protein</fullName>
    </submittedName>
</protein>
<keyword evidence="1" id="KW-0472">Membrane</keyword>
<organism evidence="2 3">
    <name type="scientific">Caerostris darwini</name>
    <dbReference type="NCBI Taxonomy" id="1538125"/>
    <lineage>
        <taxon>Eukaryota</taxon>
        <taxon>Metazoa</taxon>
        <taxon>Ecdysozoa</taxon>
        <taxon>Arthropoda</taxon>
        <taxon>Chelicerata</taxon>
        <taxon>Arachnida</taxon>
        <taxon>Araneae</taxon>
        <taxon>Araneomorphae</taxon>
        <taxon>Entelegynae</taxon>
        <taxon>Araneoidea</taxon>
        <taxon>Araneidae</taxon>
        <taxon>Caerostris</taxon>
    </lineage>
</organism>
<dbReference type="AlphaFoldDB" id="A0AAV4RYS3"/>
<comment type="caution">
    <text evidence="2">The sequence shown here is derived from an EMBL/GenBank/DDBJ whole genome shotgun (WGS) entry which is preliminary data.</text>
</comment>
<reference evidence="2 3" key="1">
    <citation type="submission" date="2021-06" db="EMBL/GenBank/DDBJ databases">
        <title>Caerostris darwini draft genome.</title>
        <authorList>
            <person name="Kono N."/>
            <person name="Arakawa K."/>
        </authorList>
    </citation>
    <scope>NUCLEOTIDE SEQUENCE [LARGE SCALE GENOMIC DNA]</scope>
</reference>
<name>A0AAV4RYS3_9ARAC</name>
<accession>A0AAV4RYS3</accession>
<evidence type="ECO:0000256" key="1">
    <source>
        <dbReference type="SAM" id="Phobius"/>
    </source>
</evidence>